<evidence type="ECO:0000313" key="2">
    <source>
        <dbReference type="EMBL" id="GBQ05544.1"/>
    </source>
</evidence>
<name>A0ABQ0NXD7_9PROT</name>
<evidence type="ECO:0000313" key="3">
    <source>
        <dbReference type="Proteomes" id="UP001062901"/>
    </source>
</evidence>
<dbReference type="EMBL" id="BAQD01000005">
    <property type="protein sequence ID" value="GBQ05544.1"/>
    <property type="molecule type" value="Genomic_DNA"/>
</dbReference>
<proteinExistence type="predicted"/>
<keyword evidence="3" id="KW-1185">Reference proteome</keyword>
<organism evidence="2 3">
    <name type="scientific">Saccharibacter floricola DSM 15669</name>
    <dbReference type="NCBI Taxonomy" id="1123227"/>
    <lineage>
        <taxon>Bacteria</taxon>
        <taxon>Pseudomonadati</taxon>
        <taxon>Pseudomonadota</taxon>
        <taxon>Alphaproteobacteria</taxon>
        <taxon>Acetobacterales</taxon>
        <taxon>Acetobacteraceae</taxon>
        <taxon>Saccharibacter</taxon>
    </lineage>
</organism>
<feature type="compositionally biased region" description="Basic residues" evidence="1">
    <location>
        <begin position="45"/>
        <end position="54"/>
    </location>
</feature>
<reference evidence="2" key="1">
    <citation type="submission" date="2013-04" db="EMBL/GenBank/DDBJ databases">
        <title>The genome sequencing project of 58 acetic acid bacteria.</title>
        <authorList>
            <person name="Okamoto-Kainuma A."/>
            <person name="Ishikawa M."/>
            <person name="Umino S."/>
            <person name="Koizumi Y."/>
            <person name="Shiwa Y."/>
            <person name="Yoshikawa H."/>
            <person name="Matsutani M."/>
            <person name="Matsushita K."/>
        </authorList>
    </citation>
    <scope>NUCLEOTIDE SEQUENCE</scope>
    <source>
        <strain evidence="2">DSM 15669</strain>
    </source>
</reference>
<dbReference type="Proteomes" id="UP001062901">
    <property type="component" value="Unassembled WGS sequence"/>
</dbReference>
<protein>
    <submittedName>
        <fullName evidence="2">Uncharacterized protein</fullName>
    </submittedName>
</protein>
<feature type="region of interest" description="Disordered" evidence="1">
    <location>
        <begin position="1"/>
        <end position="54"/>
    </location>
</feature>
<accession>A0ABQ0NXD7</accession>
<comment type="caution">
    <text evidence="2">The sequence shown here is derived from an EMBL/GenBank/DDBJ whole genome shotgun (WGS) entry which is preliminary data.</text>
</comment>
<evidence type="ECO:0000256" key="1">
    <source>
        <dbReference type="SAM" id="MobiDB-lite"/>
    </source>
</evidence>
<gene>
    <name evidence="2" type="ORF">AA15669_0511</name>
</gene>
<sequence>MRECRRGEGAQSRIEAKAQKANRSNKQYDGEAACQKNRFPAQAGHHGKGARRDV</sequence>
<feature type="compositionally biased region" description="Basic and acidic residues" evidence="1">
    <location>
        <begin position="1"/>
        <end position="18"/>
    </location>
</feature>